<dbReference type="Proteomes" id="UP000664534">
    <property type="component" value="Unassembled WGS sequence"/>
</dbReference>
<dbReference type="EMBL" id="CAJPDT010000003">
    <property type="protein sequence ID" value="CAF9906932.1"/>
    <property type="molecule type" value="Genomic_DNA"/>
</dbReference>
<comment type="caution">
    <text evidence="2">The sequence shown here is derived from an EMBL/GenBank/DDBJ whole genome shotgun (WGS) entry which is preliminary data.</text>
</comment>
<reference evidence="2" key="1">
    <citation type="submission" date="2021-03" db="EMBL/GenBank/DDBJ databases">
        <authorList>
            <person name="Tagirdzhanova G."/>
        </authorList>
    </citation>
    <scope>NUCLEOTIDE SEQUENCE</scope>
</reference>
<name>A0A8H3EMT5_9LECA</name>
<evidence type="ECO:0000313" key="3">
    <source>
        <dbReference type="Proteomes" id="UP000664534"/>
    </source>
</evidence>
<evidence type="ECO:0000313" key="2">
    <source>
        <dbReference type="EMBL" id="CAF9906932.1"/>
    </source>
</evidence>
<protein>
    <submittedName>
        <fullName evidence="2">Uncharacterized protein</fullName>
    </submittedName>
</protein>
<dbReference type="OrthoDB" id="10489142at2759"/>
<keyword evidence="3" id="KW-1185">Reference proteome</keyword>
<organism evidence="2 3">
    <name type="scientific">Imshaugia aleurites</name>
    <dbReference type="NCBI Taxonomy" id="172621"/>
    <lineage>
        <taxon>Eukaryota</taxon>
        <taxon>Fungi</taxon>
        <taxon>Dikarya</taxon>
        <taxon>Ascomycota</taxon>
        <taxon>Pezizomycotina</taxon>
        <taxon>Lecanoromycetes</taxon>
        <taxon>OSLEUM clade</taxon>
        <taxon>Lecanoromycetidae</taxon>
        <taxon>Lecanorales</taxon>
        <taxon>Lecanorineae</taxon>
        <taxon>Parmeliaceae</taxon>
        <taxon>Imshaugia</taxon>
    </lineage>
</organism>
<proteinExistence type="predicted"/>
<accession>A0A8H3EMT5</accession>
<evidence type="ECO:0000256" key="1">
    <source>
        <dbReference type="SAM" id="MobiDB-lite"/>
    </source>
</evidence>
<dbReference type="AlphaFoldDB" id="A0A8H3EMT5"/>
<sequence length="174" mass="18742">MPGSKAGRNDRCECNSGKKVKACCGEKKIEKPAALKAINAANNEFLRAMTAADVELLIPADSTIDEYIEDLKEKAIELARDLFDEHDSQINIISCERGVAQKMFKSYVQINGPEKKRVLEGGAQKSQEQSIEVLIKTLRDGIAAKEERATGSAMETKALGAQKIEGAAGGSSCP</sequence>
<dbReference type="SUPFAM" id="SSF103642">
    <property type="entry name" value="Sec-C motif"/>
    <property type="match status" value="1"/>
</dbReference>
<gene>
    <name evidence="2" type="ORF">IMSHALPRED_005395</name>
</gene>
<feature type="region of interest" description="Disordered" evidence="1">
    <location>
        <begin position="153"/>
        <end position="174"/>
    </location>
</feature>